<dbReference type="PANTHER" id="PTHR30341">
    <property type="entry name" value="SODIUM ION/PROTON ANTIPORTER NHAA-RELATED"/>
    <property type="match status" value="1"/>
</dbReference>
<organism evidence="7 8">
    <name type="scientific">Sphingomonas hankyongi</name>
    <dbReference type="NCBI Taxonomy" id="2908209"/>
    <lineage>
        <taxon>Bacteria</taxon>
        <taxon>Pseudomonadati</taxon>
        <taxon>Pseudomonadota</taxon>
        <taxon>Alphaproteobacteria</taxon>
        <taxon>Sphingomonadales</taxon>
        <taxon>Sphingomonadaceae</taxon>
        <taxon>Sphingomonas</taxon>
    </lineage>
</organism>
<comment type="caution">
    <text evidence="7">The sequence shown here is derived from an EMBL/GenBank/DDBJ whole genome shotgun (WGS) entry which is preliminary data.</text>
</comment>
<feature type="transmembrane region" description="Helical" evidence="6">
    <location>
        <begin position="28"/>
        <end position="51"/>
    </location>
</feature>
<feature type="transmembrane region" description="Helical" evidence="6">
    <location>
        <begin position="213"/>
        <end position="241"/>
    </location>
</feature>
<dbReference type="NCBIfam" id="TIGR00773">
    <property type="entry name" value="NhaA"/>
    <property type="match status" value="1"/>
</dbReference>
<feature type="transmembrane region" description="Helical" evidence="6">
    <location>
        <begin position="102"/>
        <end position="121"/>
    </location>
</feature>
<dbReference type="InterPro" id="IPR004670">
    <property type="entry name" value="NhaA"/>
</dbReference>
<gene>
    <name evidence="6 7" type="primary">nhaA</name>
    <name evidence="7" type="ORF">LZ538_05745</name>
</gene>
<sequence length="406" mass="42781">MTSQLEPSQHDRPSSVFRGLLESEATGGILLMVAAAFALLVANSPIAPTYFATRDLHFGGLSLLHWINDALMALFFLLVGLEIKRELVDGQLSTWPKRILPGLGAAGGMVVPAVIYVAMNAGTPPNLLGWAIPTATDIAFALGVLRLLGPRVPVSLKVFLTALAIIDDLGAVTIIAFFYTDQLAPLWLGLAALLLVALWGINRAGVIKPAPYLVLGTILWFVVLNSGVHATLAGVALAMTIPMRRSPGRPDDSGSLLHRLEHGLQPWVAYLVLPIFAFANAGVDLRGMSASAVFSDIPLGIALGLFLGKQLGIFSLAWIAVRTGIADCPRDANFVQLYGVSVLCGVGFTMSLFIGLLAFADAPHIQDGVKLGVLVGSICSALLGSAVLMPCGKMSKEPVVADRPHG</sequence>
<protein>
    <recommendedName>
        <fullName evidence="6">Na(+)/H(+) antiporter NhaA</fullName>
    </recommendedName>
    <alternativeName>
        <fullName evidence="6">Sodium/proton antiporter NhaA</fullName>
    </alternativeName>
</protein>
<keyword evidence="6" id="KW-0739">Sodium transport</keyword>
<evidence type="ECO:0000256" key="3">
    <source>
        <dbReference type="ARBA" id="ARBA00022692"/>
    </source>
</evidence>
<accession>A0ABT0S1X1</accession>
<reference evidence="7" key="1">
    <citation type="submission" date="2022-05" db="EMBL/GenBank/DDBJ databases">
        <authorList>
            <person name="Jo J.-H."/>
            <person name="Im W.-T."/>
        </authorList>
    </citation>
    <scope>NUCLEOTIDE SEQUENCE</scope>
    <source>
        <strain evidence="7">SE220</strain>
    </source>
</reference>
<dbReference type="PANTHER" id="PTHR30341:SF0">
    <property type="entry name" value="NA(+)_H(+) ANTIPORTER NHAA"/>
    <property type="match status" value="1"/>
</dbReference>
<dbReference type="NCBIfam" id="NF007112">
    <property type="entry name" value="PRK09561.1"/>
    <property type="match status" value="1"/>
</dbReference>
<dbReference type="RefSeq" id="WP_249831051.1">
    <property type="nucleotide sequence ID" value="NZ_JAMGBE010000002.1"/>
</dbReference>
<keyword evidence="8" id="KW-1185">Reference proteome</keyword>
<name>A0ABT0S1X1_9SPHN</name>
<keyword evidence="2 6" id="KW-1003">Cell membrane</keyword>
<evidence type="ECO:0000256" key="5">
    <source>
        <dbReference type="ARBA" id="ARBA00023136"/>
    </source>
</evidence>
<feature type="transmembrane region" description="Helical" evidence="6">
    <location>
        <begin position="371"/>
        <end position="389"/>
    </location>
</feature>
<dbReference type="Pfam" id="PF06965">
    <property type="entry name" value="Na_H_antiport_1"/>
    <property type="match status" value="1"/>
</dbReference>
<keyword evidence="4 6" id="KW-1133">Transmembrane helix</keyword>
<keyword evidence="6" id="KW-0050">Antiport</keyword>
<evidence type="ECO:0000313" key="7">
    <source>
        <dbReference type="EMBL" id="MCL6729560.1"/>
    </source>
</evidence>
<dbReference type="HAMAP" id="MF_01844">
    <property type="entry name" value="NhaA"/>
    <property type="match status" value="1"/>
</dbReference>
<evidence type="ECO:0000256" key="4">
    <source>
        <dbReference type="ARBA" id="ARBA00022989"/>
    </source>
</evidence>
<dbReference type="InterPro" id="IPR023171">
    <property type="entry name" value="Na/H_antiporter_dom_sf"/>
</dbReference>
<feature type="transmembrane region" description="Helical" evidence="6">
    <location>
        <begin position="63"/>
        <end position="81"/>
    </location>
</feature>
<evidence type="ECO:0000256" key="2">
    <source>
        <dbReference type="ARBA" id="ARBA00022475"/>
    </source>
</evidence>
<dbReference type="Proteomes" id="UP001165342">
    <property type="component" value="Unassembled WGS sequence"/>
</dbReference>
<feature type="transmembrane region" description="Helical" evidence="6">
    <location>
        <begin position="267"/>
        <end position="285"/>
    </location>
</feature>
<dbReference type="NCBIfam" id="NF007111">
    <property type="entry name" value="PRK09560.1"/>
    <property type="match status" value="1"/>
</dbReference>
<comment type="similarity">
    <text evidence="6">Belongs to the NhaA Na(+)/H(+) (TC 2.A.33) antiporter family.</text>
</comment>
<proteinExistence type="inferred from homology"/>
<feature type="transmembrane region" description="Helical" evidence="6">
    <location>
        <begin position="340"/>
        <end position="359"/>
    </location>
</feature>
<comment type="subcellular location">
    <subcellularLocation>
        <location evidence="1">Cell inner membrane</location>
        <topology evidence="1">Multi-pass membrane protein</topology>
    </subcellularLocation>
    <subcellularLocation>
        <location evidence="6">Cell membrane</location>
        <topology evidence="6">Multi-pass membrane protein</topology>
    </subcellularLocation>
</comment>
<feature type="transmembrane region" description="Helical" evidence="6">
    <location>
        <begin position="127"/>
        <end position="149"/>
    </location>
</feature>
<feature type="transmembrane region" description="Helical" evidence="6">
    <location>
        <begin position="156"/>
        <end position="178"/>
    </location>
</feature>
<keyword evidence="3 6" id="KW-0812">Transmembrane</keyword>
<dbReference type="EMBL" id="JAMGBE010000002">
    <property type="protein sequence ID" value="MCL6729560.1"/>
    <property type="molecule type" value="Genomic_DNA"/>
</dbReference>
<comment type="catalytic activity">
    <reaction evidence="6">
        <text>Na(+)(in) + 2 H(+)(out) = Na(+)(out) + 2 H(+)(in)</text>
        <dbReference type="Rhea" id="RHEA:29251"/>
        <dbReference type="ChEBI" id="CHEBI:15378"/>
        <dbReference type="ChEBI" id="CHEBI:29101"/>
    </reaction>
</comment>
<keyword evidence="6" id="KW-0406">Ion transport</keyword>
<evidence type="ECO:0000256" key="6">
    <source>
        <dbReference type="HAMAP-Rule" id="MF_01844"/>
    </source>
</evidence>
<keyword evidence="6" id="KW-0915">Sodium</keyword>
<feature type="transmembrane region" description="Helical" evidence="6">
    <location>
        <begin position="297"/>
        <end position="320"/>
    </location>
</feature>
<keyword evidence="6" id="KW-0813">Transport</keyword>
<comment type="function">
    <text evidence="6">Na(+)/H(+) antiporter that extrudes sodium in exchange for external protons.</text>
</comment>
<evidence type="ECO:0000313" key="8">
    <source>
        <dbReference type="Proteomes" id="UP001165342"/>
    </source>
</evidence>
<feature type="transmembrane region" description="Helical" evidence="6">
    <location>
        <begin position="184"/>
        <end position="201"/>
    </location>
</feature>
<keyword evidence="5 6" id="KW-0472">Membrane</keyword>
<dbReference type="Gene3D" id="1.20.1530.10">
    <property type="entry name" value="Na+/H+ antiporter like domain"/>
    <property type="match status" value="1"/>
</dbReference>
<evidence type="ECO:0000256" key="1">
    <source>
        <dbReference type="ARBA" id="ARBA00004429"/>
    </source>
</evidence>